<dbReference type="AlphaFoldDB" id="A0A803LWI5"/>
<dbReference type="PANTHER" id="PTHR35305">
    <property type="entry name" value="FAD-BINDING PROTEIN"/>
    <property type="match status" value="1"/>
</dbReference>
<keyword evidence="3" id="KW-1185">Reference proteome</keyword>
<dbReference type="EnsemblPlants" id="AUR62019836-RA">
    <property type="protein sequence ID" value="AUR62019836-RA:cds"/>
    <property type="gene ID" value="AUR62019836"/>
</dbReference>
<dbReference type="OMA" id="AGCINAF"/>
<dbReference type="Proteomes" id="UP000596660">
    <property type="component" value="Unplaced"/>
</dbReference>
<protein>
    <recommendedName>
        <fullName evidence="1">DUF7795 domain-containing protein</fullName>
    </recommendedName>
</protein>
<reference evidence="2" key="2">
    <citation type="submission" date="2021-03" db="UniProtKB">
        <authorList>
            <consortium name="EnsemblPlants"/>
        </authorList>
    </citation>
    <scope>IDENTIFICATION</scope>
</reference>
<sequence>MDDRKHSWCVLEELNHGTSGMEGEGNFVSNLDDEMKEILAEFMVVVVQFEELVEVGRKYLIRFQQALEVLQHPSIYESSELVRSIIKANKTKRINAYVEAGCINAFNNTNNVSHLNTSLGDLRDFLTQAKIIIDKLESLVDKAGNALIMNQSSEQVVASQKLDAADCASYIAVIYSMLKQDYTMQNNIVSSLNFTTSNGELESYCLMWMLRPFINDGVIHQALRYTSIR</sequence>
<dbReference type="Pfam" id="PF25071">
    <property type="entry name" value="DUF7795"/>
    <property type="match status" value="1"/>
</dbReference>
<evidence type="ECO:0000313" key="3">
    <source>
        <dbReference type="Proteomes" id="UP000596660"/>
    </source>
</evidence>
<accession>A0A803LWI5</accession>
<dbReference type="InterPro" id="IPR056697">
    <property type="entry name" value="DUF7795"/>
</dbReference>
<reference evidence="2" key="1">
    <citation type="journal article" date="2017" name="Nature">
        <title>The genome of Chenopodium quinoa.</title>
        <authorList>
            <person name="Jarvis D.E."/>
            <person name="Ho Y.S."/>
            <person name="Lightfoot D.J."/>
            <person name="Schmoeckel S.M."/>
            <person name="Li B."/>
            <person name="Borm T.J.A."/>
            <person name="Ohyanagi H."/>
            <person name="Mineta K."/>
            <person name="Michell C.T."/>
            <person name="Saber N."/>
            <person name="Kharbatia N.M."/>
            <person name="Rupper R.R."/>
            <person name="Sharp A.R."/>
            <person name="Dally N."/>
            <person name="Boughton B.A."/>
            <person name="Woo Y.H."/>
            <person name="Gao G."/>
            <person name="Schijlen E.G.W.M."/>
            <person name="Guo X."/>
            <person name="Momin A.A."/>
            <person name="Negrao S."/>
            <person name="Al-Babili S."/>
            <person name="Gehring C."/>
            <person name="Roessner U."/>
            <person name="Jung C."/>
            <person name="Murphy K."/>
            <person name="Arold S.T."/>
            <person name="Gojobori T."/>
            <person name="van der Linden C.G."/>
            <person name="van Loo E.N."/>
            <person name="Jellen E.N."/>
            <person name="Maughan P.J."/>
            <person name="Tester M."/>
        </authorList>
    </citation>
    <scope>NUCLEOTIDE SEQUENCE [LARGE SCALE GENOMIC DNA]</scope>
    <source>
        <strain evidence="2">cv. PI 614886</strain>
    </source>
</reference>
<organism evidence="2 3">
    <name type="scientific">Chenopodium quinoa</name>
    <name type="common">Quinoa</name>
    <dbReference type="NCBI Taxonomy" id="63459"/>
    <lineage>
        <taxon>Eukaryota</taxon>
        <taxon>Viridiplantae</taxon>
        <taxon>Streptophyta</taxon>
        <taxon>Embryophyta</taxon>
        <taxon>Tracheophyta</taxon>
        <taxon>Spermatophyta</taxon>
        <taxon>Magnoliopsida</taxon>
        <taxon>eudicotyledons</taxon>
        <taxon>Gunneridae</taxon>
        <taxon>Pentapetalae</taxon>
        <taxon>Caryophyllales</taxon>
        <taxon>Chenopodiaceae</taxon>
        <taxon>Chenopodioideae</taxon>
        <taxon>Atripliceae</taxon>
        <taxon>Chenopodium</taxon>
    </lineage>
</organism>
<dbReference type="PANTHER" id="PTHR35305:SF2">
    <property type="entry name" value="FAD-BINDING PROTEIN"/>
    <property type="match status" value="1"/>
</dbReference>
<feature type="domain" description="DUF7795" evidence="1">
    <location>
        <begin position="30"/>
        <end position="149"/>
    </location>
</feature>
<evidence type="ECO:0000259" key="1">
    <source>
        <dbReference type="Pfam" id="PF25071"/>
    </source>
</evidence>
<evidence type="ECO:0000313" key="2">
    <source>
        <dbReference type="EnsemblPlants" id="AUR62019836-RA:cds"/>
    </source>
</evidence>
<proteinExistence type="predicted"/>
<name>A0A803LWI5_CHEQI</name>
<dbReference type="SMR" id="A0A803LWI5"/>
<dbReference type="Gramene" id="AUR62019836-RA">
    <property type="protein sequence ID" value="AUR62019836-RA:cds"/>
    <property type="gene ID" value="AUR62019836"/>
</dbReference>